<keyword evidence="6" id="KW-1185">Reference proteome</keyword>
<name>A0ABW2TVV6_9PSEU</name>
<sequence>MTAVVGSVVALAVVDGQEQPPGAAPVAVAPDAASAVLAARAQGSRVEILDERTPSRVVYADPDGGRTAELHAVPVRVRKGGEWRPVDPTLHRRPDGAVEPAANLGDLVLSGGGTGPLATMTSQGTRFAVTWPAALPEPVLDGATATYPDVMPGVDLRMIAERAGYRQHLVVKTPDAAKHLRSVRMGLDAGGLRVRAEKSGALSAVDADGDVVFSSPPAKMWDAKARTRKVGIALGKGTMDLKPDTAFLTDPATTYPVTIDPDWTPDKDGWTSVLSGNGDQTYWNSSGDGTNAQVGQCYDNGYCYGIDEAWSYFQWHTGFLNGRDVRAATLNTAINYSPVCTTKKHELYEAQGDISSGTTWNNRPWGIRLHEYDAHGVRAGCDGWKSLGFGIPVGDIDTTGYSTFFIKAKDGADQGAWRKYDPGSTKLTITYNTTPNAPSDLHTDPLLRDPCRWCGGVTYFGQDSIRFIARLTDPDRDTLGAHWRIRRDGVETGLGWDGTWRTNDNWHDRTYTFAPEDNGKTFTWGALAGDGITVGPWADSPRGFVVDRVGVDTAPAVSAKLYAEDNRWHGGVGIADQFTFSANGVGDIDRYLRSWEPDPQDIPENRVDADALGGSATVTLTPPGDGPRTLYVKSVDRAGHVSPQREYRIYVRAGNGALAQYSFEGDADDTAFLGDRHGTLAGGAAITGHGAVGSAAAFAGTAHVTAPAAVRTDVPFSVAAWVKPTELPAAGGTMTALAQDGTTMSGFMLGYRNASGAKWEIYSPSADAQTRSTDEVVQSNRSVALNTWTHLAAVFDPAAKTMKLYVNGDLAATATRAKGFAATGAFTIGRSRWDGAPAHHWRGAIDEVQVYDRLLSGAEIAAAVNTSGVQLAHWKFDEGSGATVRNGVTGGLDAVLENGAAFIPDGAVKGGARLDGVDDVASTPGPVVRTDQSFTVSAQVRLDRFDGGTYTVLSQDGTTFCGFCLQYQNGRWVFVTPGSDAASPPAYHFASAAASAKTGYTHLVGVYDAAAGKLRLYVDGALAAEGNRPTAWSAEGPFRIGRALISGNNAQHLPGAVDEVRVLSRAVGLDEVQGMLARDGVSAAHWPLDGTAAEATGRHPVGTPRDGADWAAGQTDEPNAGDLAVRLNGTGAHVSVPGVVDTSGSFAIAAWARLDAVGGTATVVSQDGQAVSGFALRALPSGKWSFRGAHTDAATGTGSEAVSATSAQPGVWTHLVGVHRKDAKRIELYVNGVLAGSAEHTGGFRATGQTQIGRGKANGAAADHFAGSIDDVIAYTRPLYAAEIKAMAGRDLSLAHNWTLDEGSGTTSGDAVGGRPATLRGGAAFGAGRTGNAVRLDGVDDHATTDGVDVRTSADFTVSAWIRLETKTCATTRCLVSAVSLDGGTTQHSKFRLGYVIDDDNYPSGNWIFEMTEPNGTVTEAAIAVRPGETEQWVHLTGVYSAGARAISLYVNGSYAEDGTLVGPWDGTGALRIGAGLRAGQPTGFWHGSVDDVRLYTGALNDARITALYRAYPPEKTTATLPVADAGHWKLDDGTGTTAADASGAGRTATVRGATWGGGRDLGSLMFDGTGGHAETAGPVLDTTGSFSVSAWVNLTDTTKYAAAFGQDGTSVSTFYVQHDAAAKKWGVVVPRTDDAAPVLDQVLSTEPALPWTWTHLTVVYDSITTQLRLYVNGAPSGVKVGIRPRPSTGPLTIGRCKWNGAKGCFFPKGVDDVRAFGKALSDAEVRRVHDAAPPSAHGSWRFDDSTVRDSSWRANPTTTTGTVTYPAGLSGPALGLDGVSAAATATNAGIPMRTSFTVSAWAKLSRLDKHAVVLGQDGVQQSGFTIQYRPEVNRWMFGQATHDADGAPTLYVPSLNPPVVNTWTHLTGVYDHAGRQLRIYVDGQLVGIRDNVQLWQATGGFTIGRGKVDGAPAGFFPGHLDDVTTDLGVVPDADIAQRGTRALPTGGQVGRFLHTGGDRRSINAATGIWDAFSPVPADYRFEGPLGMTVPEGTPGAHPLYSCQAGADSFTSKDPGCGGAVKLGDFGWVYTEPPAGVRTVPLNACRIGGDRADSVDTACEGGTVEAALGHLVAYAPLTRYVDGRRGDHAASTGAVPPGYRWEGALGLLARSPTEPGIVLLRSCRDGTDLFLSTDPACGGKVVGGVLGGIWPEPPTGLPSTALYQCRTSPTNHFASTDAACEGLTVVGRLGYVLTGVPGA</sequence>
<dbReference type="SMART" id="SM00560">
    <property type="entry name" value="LamGL"/>
    <property type="match status" value="6"/>
</dbReference>
<proteinExistence type="predicted"/>
<feature type="domain" description="LamG-like jellyroll fold" evidence="4">
    <location>
        <begin position="932"/>
        <end position="1070"/>
    </location>
</feature>
<evidence type="ECO:0000256" key="1">
    <source>
        <dbReference type="ARBA" id="ARBA00022729"/>
    </source>
</evidence>
<keyword evidence="2" id="KW-1015">Disulfide bond</keyword>
<dbReference type="PANTHER" id="PTHR46943:SF1">
    <property type="entry name" value="PENTRAXIN-RELATED PROTEIN PTX3"/>
    <property type="match status" value="1"/>
</dbReference>
<feature type="region of interest" description="Disordered" evidence="3">
    <location>
        <begin position="1733"/>
        <end position="1760"/>
    </location>
</feature>
<dbReference type="InterPro" id="IPR006558">
    <property type="entry name" value="LamG-like"/>
</dbReference>
<dbReference type="SUPFAM" id="SSF49899">
    <property type="entry name" value="Concanavalin A-like lectins/glucanases"/>
    <property type="match status" value="6"/>
</dbReference>
<feature type="domain" description="LamG-like jellyroll fold" evidence="4">
    <location>
        <begin position="716"/>
        <end position="858"/>
    </location>
</feature>
<evidence type="ECO:0000259" key="4">
    <source>
        <dbReference type="SMART" id="SM00560"/>
    </source>
</evidence>
<dbReference type="InterPro" id="IPR042837">
    <property type="entry name" value="PTX3"/>
</dbReference>
<dbReference type="EMBL" id="JBHTEY010000004">
    <property type="protein sequence ID" value="MFC7617234.1"/>
    <property type="molecule type" value="Genomic_DNA"/>
</dbReference>
<gene>
    <name evidence="5" type="ORF">ACFQV2_31240</name>
</gene>
<keyword evidence="1" id="KW-0732">Signal</keyword>
<comment type="caution">
    <text evidence="5">The sequence shown here is derived from an EMBL/GenBank/DDBJ whole genome shotgun (WGS) entry which is preliminary data.</text>
</comment>
<feature type="domain" description="LamG-like jellyroll fold" evidence="4">
    <location>
        <begin position="1354"/>
        <end position="1503"/>
    </location>
</feature>
<dbReference type="Pfam" id="PF13385">
    <property type="entry name" value="Laminin_G_3"/>
    <property type="match status" value="6"/>
</dbReference>
<feature type="domain" description="LamG-like jellyroll fold" evidence="4">
    <location>
        <begin position="1585"/>
        <end position="1724"/>
    </location>
</feature>
<evidence type="ECO:0000256" key="3">
    <source>
        <dbReference type="SAM" id="MobiDB-lite"/>
    </source>
</evidence>
<evidence type="ECO:0000256" key="2">
    <source>
        <dbReference type="ARBA" id="ARBA00023157"/>
    </source>
</evidence>
<organism evidence="5 6">
    <name type="scientific">Actinokineospora soli</name>
    <dbReference type="NCBI Taxonomy" id="1048753"/>
    <lineage>
        <taxon>Bacteria</taxon>
        <taxon>Bacillati</taxon>
        <taxon>Actinomycetota</taxon>
        <taxon>Actinomycetes</taxon>
        <taxon>Pseudonocardiales</taxon>
        <taxon>Pseudonocardiaceae</taxon>
        <taxon>Actinokineospora</taxon>
    </lineage>
</organism>
<accession>A0ABW2TVV6</accession>
<reference evidence="6" key="1">
    <citation type="journal article" date="2019" name="Int. J. Syst. Evol. Microbiol.">
        <title>The Global Catalogue of Microorganisms (GCM) 10K type strain sequencing project: providing services to taxonomists for standard genome sequencing and annotation.</title>
        <authorList>
            <consortium name="The Broad Institute Genomics Platform"/>
            <consortium name="The Broad Institute Genome Sequencing Center for Infectious Disease"/>
            <person name="Wu L."/>
            <person name="Ma J."/>
        </authorList>
    </citation>
    <scope>NUCLEOTIDE SEQUENCE [LARGE SCALE GENOMIC DNA]</scope>
    <source>
        <strain evidence="6">JCM 17695</strain>
    </source>
</reference>
<dbReference type="Gene3D" id="2.60.120.200">
    <property type="match status" value="6"/>
</dbReference>
<feature type="domain" description="LamG-like jellyroll fold" evidence="4">
    <location>
        <begin position="1144"/>
        <end position="1282"/>
    </location>
</feature>
<evidence type="ECO:0000313" key="6">
    <source>
        <dbReference type="Proteomes" id="UP001596512"/>
    </source>
</evidence>
<evidence type="ECO:0000313" key="5">
    <source>
        <dbReference type="EMBL" id="MFC7617234.1"/>
    </source>
</evidence>
<dbReference type="Proteomes" id="UP001596512">
    <property type="component" value="Unassembled WGS sequence"/>
</dbReference>
<dbReference type="PANTHER" id="PTHR46943">
    <property type="entry name" value="PENTRAXIN-RELATED PROTEIN PTX3"/>
    <property type="match status" value="1"/>
</dbReference>
<feature type="compositionally biased region" description="Basic and acidic residues" evidence="3">
    <location>
        <begin position="1741"/>
        <end position="1752"/>
    </location>
</feature>
<feature type="domain" description="LamG-like jellyroll fold" evidence="4">
    <location>
        <begin position="1795"/>
        <end position="1927"/>
    </location>
</feature>
<protein>
    <submittedName>
        <fullName evidence="5">LamG domain-containing protein</fullName>
    </submittedName>
</protein>
<dbReference type="InterPro" id="IPR013320">
    <property type="entry name" value="ConA-like_dom_sf"/>
</dbReference>